<protein>
    <recommendedName>
        <fullName evidence="1">Recombinase domain-containing protein</fullName>
    </recommendedName>
</protein>
<name>A0A7X0IU15_9HYPH</name>
<feature type="domain" description="Recombinase" evidence="1">
    <location>
        <begin position="17"/>
        <end position="103"/>
    </location>
</feature>
<dbReference type="Pfam" id="PF07508">
    <property type="entry name" value="Recombinase"/>
    <property type="match status" value="1"/>
</dbReference>
<dbReference type="InterPro" id="IPR038109">
    <property type="entry name" value="DNA_bind_recomb_sf"/>
</dbReference>
<accession>A0A7X0IU15</accession>
<comment type="caution">
    <text evidence="2">The sequence shown here is derived from an EMBL/GenBank/DDBJ whole genome shotgun (WGS) entry which is preliminary data.</text>
</comment>
<dbReference type="EMBL" id="JACHBG010000009">
    <property type="protein sequence ID" value="MBB6486718.1"/>
    <property type="molecule type" value="Genomic_DNA"/>
</dbReference>
<dbReference type="AlphaFoldDB" id="A0A7X0IU15"/>
<organism evidence="2 3">
    <name type="scientific">Rhizobium lusitanum</name>
    <dbReference type="NCBI Taxonomy" id="293958"/>
    <lineage>
        <taxon>Bacteria</taxon>
        <taxon>Pseudomonadati</taxon>
        <taxon>Pseudomonadota</taxon>
        <taxon>Alphaproteobacteria</taxon>
        <taxon>Hyphomicrobiales</taxon>
        <taxon>Rhizobiaceae</taxon>
        <taxon>Rhizobium/Agrobacterium group</taxon>
        <taxon>Rhizobium</taxon>
    </lineage>
</organism>
<gene>
    <name evidence="2" type="ORF">GGD46_004017</name>
</gene>
<dbReference type="GO" id="GO:0000150">
    <property type="term" value="F:DNA strand exchange activity"/>
    <property type="evidence" value="ECO:0007669"/>
    <property type="project" value="InterPro"/>
</dbReference>
<reference evidence="2 3" key="1">
    <citation type="submission" date="2020-08" db="EMBL/GenBank/DDBJ databases">
        <title>Genomic Encyclopedia of Type Strains, Phase IV (KMG-V): Genome sequencing to study the core and pangenomes of soil and plant-associated prokaryotes.</title>
        <authorList>
            <person name="Whitman W."/>
        </authorList>
    </citation>
    <scope>NUCLEOTIDE SEQUENCE [LARGE SCALE GENOMIC DNA]</scope>
    <source>
        <strain evidence="2 3">SEMIA 4060</strain>
    </source>
</reference>
<proteinExistence type="predicted"/>
<evidence type="ECO:0000259" key="1">
    <source>
        <dbReference type="Pfam" id="PF07508"/>
    </source>
</evidence>
<evidence type="ECO:0000313" key="2">
    <source>
        <dbReference type="EMBL" id="MBB6486718.1"/>
    </source>
</evidence>
<dbReference type="GO" id="GO:0003677">
    <property type="term" value="F:DNA binding"/>
    <property type="evidence" value="ECO:0007669"/>
    <property type="project" value="InterPro"/>
</dbReference>
<dbReference type="Proteomes" id="UP000565576">
    <property type="component" value="Unassembled WGS sequence"/>
</dbReference>
<dbReference type="InterPro" id="IPR011109">
    <property type="entry name" value="DNA_bind_recombinase_dom"/>
</dbReference>
<sequence>MTHYLRKKNLPPMRPLRGQALHEVVWREASNPRVVSILHNPGYAGTNVHGRRRQTGGRVRQDAYRPRITKVPIADWEVCLEATHPGYIGWEESMKSQRRLENNINRYEAGHSGVPRKGATLLQGVAVCGGGGAVAG</sequence>
<dbReference type="Gene3D" id="3.90.1750.20">
    <property type="entry name" value="Putative Large Serine Recombinase, Chain B, Domain 2"/>
    <property type="match status" value="1"/>
</dbReference>
<evidence type="ECO:0000313" key="3">
    <source>
        <dbReference type="Proteomes" id="UP000565576"/>
    </source>
</evidence>